<evidence type="ECO:0000313" key="1">
    <source>
        <dbReference type="EMBL" id="MSS19707.1"/>
    </source>
</evidence>
<dbReference type="RefSeq" id="WP_154576115.1">
    <property type="nucleotide sequence ID" value="NZ_VUMO01000005.1"/>
</dbReference>
<dbReference type="InterPro" id="IPR029062">
    <property type="entry name" value="Class_I_gatase-like"/>
</dbReference>
<accession>A0A7X2NFP5</accession>
<dbReference type="Pfam" id="PF07722">
    <property type="entry name" value="Peptidase_C26"/>
    <property type="match status" value="1"/>
</dbReference>
<dbReference type="Gene3D" id="3.40.50.880">
    <property type="match status" value="1"/>
</dbReference>
<keyword evidence="1" id="KW-0378">Hydrolase</keyword>
<dbReference type="InterPro" id="IPR011697">
    <property type="entry name" value="Peptidase_C26"/>
</dbReference>
<proteinExistence type="predicted"/>
<dbReference type="PANTHER" id="PTHR43235:SF1">
    <property type="entry name" value="GLUTAMINE AMIDOTRANSFERASE PB2B2.05-RELATED"/>
    <property type="match status" value="1"/>
</dbReference>
<gene>
    <name evidence="1" type="ORF">FYJ52_04725</name>
</gene>
<evidence type="ECO:0000313" key="2">
    <source>
        <dbReference type="Proteomes" id="UP000461754"/>
    </source>
</evidence>
<dbReference type="CDD" id="cd01745">
    <property type="entry name" value="GATase1_2"/>
    <property type="match status" value="1"/>
</dbReference>
<organism evidence="1 2">
    <name type="scientific">Pseudoramibacter porci</name>
    <dbReference type="NCBI Taxonomy" id="2606631"/>
    <lineage>
        <taxon>Bacteria</taxon>
        <taxon>Bacillati</taxon>
        <taxon>Bacillota</taxon>
        <taxon>Clostridia</taxon>
        <taxon>Eubacteriales</taxon>
        <taxon>Eubacteriaceae</taxon>
        <taxon>Pseudoramibacter</taxon>
    </lineage>
</organism>
<sequence>MKQPKIAILPLMDLKRKSYWMLPGYMKGILAAGGVPVMLPYTEDEAILNDFAKTYDGFLFPGGQDVTPSYYNEPRRTDTDEICEPLDRMSVILFHAAAQGDKPVLGICRGIQLMNVLYGGNLYQDLPTEHPTATEHHQRPPYNVPIHRVEILSDTLLSGIVGAGAYAVNSIHHQAVKEVGSGLVVQAVSEDGVVESVSDPKRAFLLGVQWHPECAFETDPKSLAVFEAFVRACA</sequence>
<dbReference type="InterPro" id="IPR044668">
    <property type="entry name" value="PuuD-like"/>
</dbReference>
<dbReference type="GO" id="GO:0033969">
    <property type="term" value="F:gamma-glutamyl-gamma-aminobutyrate hydrolase activity"/>
    <property type="evidence" value="ECO:0007669"/>
    <property type="project" value="TreeGrafter"/>
</dbReference>
<dbReference type="GO" id="GO:0006598">
    <property type="term" value="P:polyamine catabolic process"/>
    <property type="evidence" value="ECO:0007669"/>
    <property type="project" value="TreeGrafter"/>
</dbReference>
<comment type="caution">
    <text evidence="1">The sequence shown here is derived from an EMBL/GenBank/DDBJ whole genome shotgun (WGS) entry which is preliminary data.</text>
</comment>
<keyword evidence="2" id="KW-1185">Reference proteome</keyword>
<dbReference type="PROSITE" id="PS51273">
    <property type="entry name" value="GATASE_TYPE_1"/>
    <property type="match status" value="1"/>
</dbReference>
<dbReference type="Proteomes" id="UP000461754">
    <property type="component" value="Unassembled WGS sequence"/>
</dbReference>
<dbReference type="SUPFAM" id="SSF52317">
    <property type="entry name" value="Class I glutamine amidotransferase-like"/>
    <property type="match status" value="1"/>
</dbReference>
<dbReference type="GO" id="GO:0005829">
    <property type="term" value="C:cytosol"/>
    <property type="evidence" value="ECO:0007669"/>
    <property type="project" value="TreeGrafter"/>
</dbReference>
<reference evidence="1 2" key="1">
    <citation type="submission" date="2019-08" db="EMBL/GenBank/DDBJ databases">
        <title>In-depth cultivation of the pig gut microbiome towards novel bacterial diversity and tailored functional studies.</title>
        <authorList>
            <person name="Wylensek D."/>
            <person name="Hitch T.C.A."/>
            <person name="Clavel T."/>
        </authorList>
    </citation>
    <scope>NUCLEOTIDE SEQUENCE [LARGE SCALE GENOMIC DNA]</scope>
    <source>
        <strain evidence="1 2">RF-744-FAT-4</strain>
    </source>
</reference>
<name>A0A7X2NFP5_9FIRM</name>
<dbReference type="PANTHER" id="PTHR43235">
    <property type="entry name" value="GLUTAMINE AMIDOTRANSFERASE PB2B2.05-RELATED"/>
    <property type="match status" value="1"/>
</dbReference>
<dbReference type="EMBL" id="VUMO01000005">
    <property type="protein sequence ID" value="MSS19707.1"/>
    <property type="molecule type" value="Genomic_DNA"/>
</dbReference>
<protein>
    <submittedName>
        <fullName evidence="1">Gamma-glutamyl-gamma-aminobutyrate hydrolase family protein</fullName>
    </submittedName>
</protein>
<dbReference type="AlphaFoldDB" id="A0A7X2NFP5"/>